<dbReference type="EMBL" id="AAJCBN010000094">
    <property type="protein sequence ID" value="ECK5074187.1"/>
    <property type="molecule type" value="Genomic_DNA"/>
</dbReference>
<evidence type="ECO:0000313" key="2">
    <source>
        <dbReference type="EMBL" id="ECK5074187.1"/>
    </source>
</evidence>
<keyword evidence="1" id="KW-0812">Transmembrane</keyword>
<dbReference type="GO" id="GO:0009289">
    <property type="term" value="C:pilus"/>
    <property type="evidence" value="ECO:0007669"/>
    <property type="project" value="InterPro"/>
</dbReference>
<reference evidence="2" key="1">
    <citation type="submission" date="2019-08" db="EMBL/GenBank/DDBJ databases">
        <authorList>
            <consortium name="PulseNet: The National Subtyping Network for Foodborne Disease Surveillance"/>
            <person name="Tarr C.L."/>
            <person name="Trees E."/>
            <person name="Katz L.S."/>
            <person name="Carleton-Romer H.A."/>
            <person name="Stroika S."/>
            <person name="Kucerova Z."/>
            <person name="Roache K.F."/>
            <person name="Sabol A.L."/>
            <person name="Besser J."/>
            <person name="Gerner-Smidt P."/>
        </authorList>
    </citation>
    <scope>NUCLEOTIDE SEQUENCE</scope>
    <source>
        <strain evidence="2">PNUSAS086255</strain>
    </source>
</reference>
<gene>
    <name evidence="2" type="ORF">FRK98_21050</name>
</gene>
<protein>
    <submittedName>
        <fullName evidence="2">Type 1 fimbrial protein</fullName>
    </submittedName>
</protein>
<name>A0A5Y5S105_SALER</name>
<evidence type="ECO:0000256" key="1">
    <source>
        <dbReference type="SAM" id="Phobius"/>
    </source>
</evidence>
<feature type="transmembrane region" description="Helical" evidence="1">
    <location>
        <begin position="44"/>
        <end position="65"/>
    </location>
</feature>
<keyword evidence="1" id="KW-0472">Membrane</keyword>
<accession>A0A5Y5S105</accession>
<sequence length="400" mass="43411">MSVKKSENILWNTAQFLLTPAEEGWYKINEIQMKYMNRNLLRNLSMRAVIFFAGLVLFAGLMPVVEAANLILPALPTGCRYTRQILLPVQGTFRVEPGTPLYGAVGPQQTTFLQVSLQCETPLNNPLTFLLKSSDNLTWQGPDQDVLPTAVQDLGLRLWAQGEATGGGCSSSGWLAARAGDWQCTLPAGGDGLRTLTLQLAAQVVKTGENTPINAVHNLQPESGDILLSVNSSPLSLIKAGFIAPRVVTPATCTIIGDRDKVVDFGSVQRDTGKLYTTRGNDLAQRNLSLSVKCLPAPQDGAKYQVSVAFYGESAAEVPWPALKTNISDLFVTGIVQTLHGVSDITFWNDGHAMTMDYSEDSGLFSLPMIWTLKNYRPAGKILKTSGKFSAIATYIVEVK</sequence>
<organism evidence="2">
    <name type="scientific">Salmonella enterica</name>
    <name type="common">Salmonella choleraesuis</name>
    <dbReference type="NCBI Taxonomy" id="28901"/>
    <lineage>
        <taxon>Bacteria</taxon>
        <taxon>Pseudomonadati</taxon>
        <taxon>Pseudomonadota</taxon>
        <taxon>Gammaproteobacteria</taxon>
        <taxon>Enterobacterales</taxon>
        <taxon>Enterobacteriaceae</taxon>
        <taxon>Salmonella</taxon>
    </lineage>
</organism>
<dbReference type="GO" id="GO:0007155">
    <property type="term" value="P:cell adhesion"/>
    <property type="evidence" value="ECO:0007669"/>
    <property type="project" value="InterPro"/>
</dbReference>
<dbReference type="Gene3D" id="2.60.40.1090">
    <property type="entry name" value="Fimbrial-type adhesion domain"/>
    <property type="match status" value="1"/>
</dbReference>
<proteinExistence type="predicted"/>
<comment type="caution">
    <text evidence="2">The sequence shown here is derived from an EMBL/GenBank/DDBJ whole genome shotgun (WGS) entry which is preliminary data.</text>
</comment>
<dbReference type="InterPro" id="IPR036937">
    <property type="entry name" value="Adhesion_dom_fimbrial_sf"/>
</dbReference>
<dbReference type="AlphaFoldDB" id="A0A5Y5S105"/>
<keyword evidence="1" id="KW-1133">Transmembrane helix</keyword>